<comment type="caution">
    <text evidence="1">The sequence shown here is derived from an EMBL/GenBank/DDBJ whole genome shotgun (WGS) entry which is preliminary data.</text>
</comment>
<dbReference type="Proteomes" id="UP000323075">
    <property type="component" value="Unassembled WGS sequence"/>
</dbReference>
<evidence type="ECO:0000313" key="1">
    <source>
        <dbReference type="EMBL" id="TYO75029.1"/>
    </source>
</evidence>
<evidence type="ECO:0000313" key="2">
    <source>
        <dbReference type="Proteomes" id="UP000323075"/>
    </source>
</evidence>
<reference evidence="1 2" key="1">
    <citation type="submission" date="2019-07" db="EMBL/GenBank/DDBJ databases">
        <title>Genomic Encyclopedia of Archaeal and Bacterial Type Strains, Phase II (KMG-II): from individual species to whole genera.</title>
        <authorList>
            <person name="Goeker M."/>
        </authorList>
    </citation>
    <scope>NUCLEOTIDE SEQUENCE [LARGE SCALE GENOMIC DNA]</scope>
    <source>
        <strain evidence="1 2">DSM 3754</strain>
    </source>
</reference>
<sequence length="55" mass="6315">MSIYEWILEETISSEAERQVEAEVVDIDEQIDQRVTEQLEEAGEPRSDQADDSTT</sequence>
<name>A0A663A7C7_HALS9</name>
<dbReference type="RefSeq" id="WP_010904076.1">
    <property type="nucleotide sequence ID" value="NZ_VRYN01000008.1"/>
</dbReference>
<dbReference type="GeneID" id="68695167"/>
<organism evidence="1 2">
    <name type="scientific">Halobacterium salinarum (strain ATCC 33171 / DSM 3754 / JCM 8978 / NBRC 102687 / NCIMB 764 / 91-R6)</name>
    <dbReference type="NCBI Taxonomy" id="2597657"/>
    <lineage>
        <taxon>Archaea</taxon>
        <taxon>Methanobacteriati</taxon>
        <taxon>Methanobacteriota</taxon>
        <taxon>Stenosarchaea group</taxon>
        <taxon>Halobacteria</taxon>
        <taxon>Halobacteriales</taxon>
        <taxon>Halobacteriaceae</taxon>
        <taxon>Halobacterium</taxon>
    </lineage>
</organism>
<accession>A0A663A7C7</accession>
<protein>
    <submittedName>
        <fullName evidence="1">Uncharacterized protein</fullName>
    </submittedName>
</protein>
<gene>
    <name evidence="1" type="ORF">APQ99_02159</name>
</gene>
<dbReference type="EMBL" id="VRYN01000008">
    <property type="protein sequence ID" value="TYO75029.1"/>
    <property type="molecule type" value="Genomic_DNA"/>
</dbReference>
<proteinExistence type="predicted"/>
<dbReference type="AlphaFoldDB" id="A0A663A7C7"/>